<dbReference type="InterPro" id="IPR012338">
    <property type="entry name" value="Beta-lactam/transpept-like"/>
</dbReference>
<organism evidence="7 8">
    <name type="scientific">Natronomicrosphaera hydrolytica</name>
    <dbReference type="NCBI Taxonomy" id="3242702"/>
    <lineage>
        <taxon>Bacteria</taxon>
        <taxon>Pseudomonadati</taxon>
        <taxon>Planctomycetota</taxon>
        <taxon>Phycisphaerae</taxon>
        <taxon>Phycisphaerales</taxon>
        <taxon>Phycisphaeraceae</taxon>
        <taxon>Natronomicrosphaera</taxon>
    </lineage>
</organism>
<protein>
    <recommendedName>
        <fullName evidence="3 6">Glutaminase</fullName>
        <ecNumber evidence="3 6">3.5.1.2</ecNumber>
    </recommendedName>
</protein>
<dbReference type="Pfam" id="PF04960">
    <property type="entry name" value="Glutaminase"/>
    <property type="match status" value="1"/>
</dbReference>
<evidence type="ECO:0000313" key="7">
    <source>
        <dbReference type="EMBL" id="MFA9477424.1"/>
    </source>
</evidence>
<dbReference type="Gene3D" id="3.40.710.10">
    <property type="entry name" value="DD-peptidase/beta-lactamase superfamily"/>
    <property type="match status" value="1"/>
</dbReference>
<evidence type="ECO:0000256" key="3">
    <source>
        <dbReference type="ARBA" id="ARBA00012918"/>
    </source>
</evidence>
<comment type="subunit">
    <text evidence="2 6">Homotetramer.</text>
</comment>
<keyword evidence="6" id="KW-0007">Acetylation</keyword>
<dbReference type="HAMAP" id="MF_00313">
    <property type="entry name" value="Glutaminase"/>
    <property type="match status" value="1"/>
</dbReference>
<proteinExistence type="inferred from homology"/>
<dbReference type="PANTHER" id="PTHR12544">
    <property type="entry name" value="GLUTAMINASE"/>
    <property type="match status" value="1"/>
</dbReference>
<sequence length="310" mass="33790">MDQQHDIHAMLREIYDQAATVQDGQLASYIPELAAVDPSHFAISICDIHGNTFNEGAHAQPFTLQSVSKVLAYACVLACQDEAVIMQRVGVEPTGEDFDSIGKLDRYRRAFNPMVNAGAIAVTDLLMSVYGRGAFDRTLNYFAAAMGCDALEIDEAVFRSEQRTGERNRAIAHLLNNYKLLDHPVEDVLDLYFRHCSIRATTQDLARLGGTLANRGRVPGAGKAVLEPDCVRKVLSVMLSCGMYNSAGQWVYEVGLPAKSGVSGCLLIVVPGRMGIAAYSPRVDERGSSPRSVLAARLLSDKLQLHIFAT</sequence>
<feature type="binding site" evidence="6">
    <location>
        <position position="66"/>
    </location>
    <ligand>
        <name>substrate</name>
    </ligand>
</feature>
<comment type="catalytic activity">
    <reaction evidence="5 6">
        <text>L-glutamine + H2O = L-glutamate + NH4(+)</text>
        <dbReference type="Rhea" id="RHEA:15889"/>
        <dbReference type="ChEBI" id="CHEBI:15377"/>
        <dbReference type="ChEBI" id="CHEBI:28938"/>
        <dbReference type="ChEBI" id="CHEBI:29985"/>
        <dbReference type="ChEBI" id="CHEBI:58359"/>
        <dbReference type="EC" id="3.5.1.2"/>
    </reaction>
</comment>
<evidence type="ECO:0000256" key="1">
    <source>
        <dbReference type="ARBA" id="ARBA00011076"/>
    </source>
</evidence>
<keyword evidence="4 6" id="KW-0378">Hydrolase</keyword>
<feature type="binding site" evidence="6">
    <location>
        <position position="116"/>
    </location>
    <ligand>
        <name>substrate</name>
    </ligand>
</feature>
<dbReference type="SUPFAM" id="SSF56601">
    <property type="entry name" value="beta-lactamase/transpeptidase-like"/>
    <property type="match status" value="1"/>
</dbReference>
<name>A0ABV4U1E4_9BACT</name>
<evidence type="ECO:0000256" key="6">
    <source>
        <dbReference type="HAMAP-Rule" id="MF_00313"/>
    </source>
</evidence>
<dbReference type="PANTHER" id="PTHR12544:SF29">
    <property type="entry name" value="GLUTAMINASE"/>
    <property type="match status" value="1"/>
</dbReference>
<gene>
    <name evidence="6 7" type="primary">glsA</name>
    <name evidence="7" type="ORF">ACERK3_03850</name>
</gene>
<dbReference type="EMBL" id="JBGUBD010000002">
    <property type="protein sequence ID" value="MFA9477424.1"/>
    <property type="molecule type" value="Genomic_DNA"/>
</dbReference>
<dbReference type="InterPro" id="IPR015868">
    <property type="entry name" value="Glutaminase"/>
</dbReference>
<accession>A0ABV4U1E4</accession>
<evidence type="ECO:0000256" key="4">
    <source>
        <dbReference type="ARBA" id="ARBA00022801"/>
    </source>
</evidence>
<keyword evidence="8" id="KW-1185">Reference proteome</keyword>
<evidence type="ECO:0000313" key="8">
    <source>
        <dbReference type="Proteomes" id="UP001575105"/>
    </source>
</evidence>
<feature type="binding site" evidence="6">
    <location>
        <position position="192"/>
    </location>
    <ligand>
        <name>substrate</name>
    </ligand>
</feature>
<evidence type="ECO:0000256" key="2">
    <source>
        <dbReference type="ARBA" id="ARBA00011881"/>
    </source>
</evidence>
<evidence type="ECO:0000256" key="5">
    <source>
        <dbReference type="ARBA" id="ARBA00049534"/>
    </source>
</evidence>
<dbReference type="GO" id="GO:0004359">
    <property type="term" value="F:glutaminase activity"/>
    <property type="evidence" value="ECO:0007669"/>
    <property type="project" value="UniProtKB-EC"/>
</dbReference>
<comment type="caution">
    <text evidence="7">The sequence shown here is derived from an EMBL/GenBank/DDBJ whole genome shotgun (WGS) entry which is preliminary data.</text>
</comment>
<dbReference type="NCBIfam" id="TIGR03814">
    <property type="entry name" value="Gln_ase"/>
    <property type="match status" value="1"/>
</dbReference>
<reference evidence="7 8" key="1">
    <citation type="submission" date="2024-08" db="EMBL/GenBank/DDBJ databases">
        <title>Whole-genome sequencing of halo(alkali)philic microorganisms from hypersaline lakes.</title>
        <authorList>
            <person name="Sorokin D.Y."/>
            <person name="Merkel A.Y."/>
            <person name="Messina E."/>
            <person name="Yakimov M."/>
        </authorList>
    </citation>
    <scope>NUCLEOTIDE SEQUENCE [LARGE SCALE GENOMIC DNA]</scope>
    <source>
        <strain evidence="7 8">AB-hyl4</strain>
    </source>
</reference>
<feature type="binding site" evidence="6">
    <location>
        <position position="244"/>
    </location>
    <ligand>
        <name>substrate</name>
    </ligand>
</feature>
<comment type="similarity">
    <text evidence="1 6">Belongs to the glutaminase family.</text>
</comment>
<feature type="binding site" evidence="6">
    <location>
        <position position="262"/>
    </location>
    <ligand>
        <name>substrate</name>
    </ligand>
</feature>
<dbReference type="Proteomes" id="UP001575105">
    <property type="component" value="Unassembled WGS sequence"/>
</dbReference>
<dbReference type="EC" id="3.5.1.2" evidence="3 6"/>
<dbReference type="RefSeq" id="WP_425344349.1">
    <property type="nucleotide sequence ID" value="NZ_JBGUBD010000002.1"/>
</dbReference>
<feature type="binding site" evidence="6">
    <location>
        <position position="161"/>
    </location>
    <ligand>
        <name>substrate</name>
    </ligand>
</feature>
<feature type="binding site" evidence="6">
    <location>
        <position position="168"/>
    </location>
    <ligand>
        <name>substrate</name>
    </ligand>
</feature>